<dbReference type="SUPFAM" id="SSF48403">
    <property type="entry name" value="Ankyrin repeat"/>
    <property type="match status" value="1"/>
</dbReference>
<evidence type="ECO:0000256" key="2">
    <source>
        <dbReference type="ARBA" id="ARBA00023043"/>
    </source>
</evidence>
<evidence type="ECO:0000313" key="7">
    <source>
        <dbReference type="Proteomes" id="UP000654918"/>
    </source>
</evidence>
<organism evidence="6 7">
    <name type="scientific">Colletotrichum plurivorum</name>
    <dbReference type="NCBI Taxonomy" id="2175906"/>
    <lineage>
        <taxon>Eukaryota</taxon>
        <taxon>Fungi</taxon>
        <taxon>Dikarya</taxon>
        <taxon>Ascomycota</taxon>
        <taxon>Pezizomycotina</taxon>
        <taxon>Sordariomycetes</taxon>
        <taxon>Hypocreomycetidae</taxon>
        <taxon>Glomerellales</taxon>
        <taxon>Glomerellaceae</taxon>
        <taxon>Colletotrichum</taxon>
        <taxon>Colletotrichum orchidearum species complex</taxon>
    </lineage>
</organism>
<keyword evidence="7" id="KW-1185">Reference proteome</keyword>
<evidence type="ECO:0000256" key="3">
    <source>
        <dbReference type="PROSITE-ProRule" id="PRU00023"/>
    </source>
</evidence>
<dbReference type="EMBL" id="WIGO01000077">
    <property type="protein sequence ID" value="KAF6831792.1"/>
    <property type="molecule type" value="Genomic_DNA"/>
</dbReference>
<feature type="region of interest" description="Disordered" evidence="4">
    <location>
        <begin position="1029"/>
        <end position="1065"/>
    </location>
</feature>
<dbReference type="PRINTS" id="PR01415">
    <property type="entry name" value="ANKYRIN"/>
</dbReference>
<dbReference type="Proteomes" id="UP000654918">
    <property type="component" value="Unassembled WGS sequence"/>
</dbReference>
<accession>A0A8H6KHM9</accession>
<sequence>MPRYSDEQWLQRKSAIRQMFIQEDKSLLEIRRRLEEDGFPVTKAQLEYKLKIWEFRKKAPKKSGEALWQYVGHRVAKRKHNGKESDVILKRQLLDSSKVVKETNRHQPSTVVIFNPFLSITKIIPSDDLISTIKKPDFRQEHLDLLLPFCHSTASFSASELAAQIGSIIPETYENENINRAMMALRGPGIIQLLESTGIMQSPIQLGPDAGVTTMAVVERLLRNAFLHLPSRHSPFSISWEMQTAEEKSLRLISWVLSSGHDPDAPLLFEGKKWTLLQLATDKLQISLIIQPLDAKADPNLNYDKAAPPLAMMIKALPYLYDGSFREDKTKTDGGSGLVGAPDHRFSYREILGILIGKGARILHVNRLRLTFELWFTSKRSILGMAADLELESRAVEAFSYLLERAEQSNSSVTLADLVYADVALFAARRGHNKFLGQLHRLGVDITKPGDLGFSALHVAARHGHLETCRLLLEHKTPVDGHPWNWSVPSALVFASYAGDLDIVKLLHQRGADVNFEFDSQIDSFVLWTALPGAPERLPERLGTLLSIVLSRGISGENSVRVFRYLAENGAMIPASVVFQTARSLSTLELMQMSLQAGADPNWAPSSGSSALQEVLALKFGQGRMEPVEQRSQRLEAATALLDAGFEVSDSDVKAAILFGDHDLTERVLRIYHPGDHRCDPFKSALLDTLVEDVGMEDFEDHKVVEILALSPNLYDGQLLCASVYHAWYCARQDVVQLLLRTRRESTPCLPLEGTAVGMAALDEMTDTLDMLLATFKTPGLASFPVDEDDEGLASMWNMKIEDANEASPLVLALQSESSLKQLLANGYRPDKLTISMASTMNDVDILRKLVHFDRLDADLPRIRGPLSAAAAHGKLEAVQILLEHGEDVNEDNSEVYMGRAPLQAAIETGNLDLIDIFLKAGANINAPAAWNRGADINAPGADYYGRTALEGAAEHGRLDTAQYLLSEGASTTGSWRLQYLRAIRYAELNGFMVVANLLKSHREWTADDEDMWAELEDLEAYDRENYIDDSSKEGTDWGEEMDREEEIDSEEEINAQENAGEFPLAEDLDPIRTYNNAGSSQVPTNAALPTAHLEDLEMLTRNPFEFWSGAG</sequence>
<feature type="compositionally biased region" description="Acidic residues" evidence="4">
    <location>
        <begin position="1037"/>
        <end position="1055"/>
    </location>
</feature>
<dbReference type="InterPro" id="IPR002110">
    <property type="entry name" value="Ankyrin_rpt"/>
</dbReference>
<feature type="repeat" description="ANK" evidence="3">
    <location>
        <begin position="452"/>
        <end position="480"/>
    </location>
</feature>
<dbReference type="InterPro" id="IPR025676">
    <property type="entry name" value="Clr5_dom"/>
</dbReference>
<dbReference type="PROSITE" id="PS50088">
    <property type="entry name" value="ANK_REPEAT"/>
    <property type="match status" value="5"/>
</dbReference>
<dbReference type="Gene3D" id="1.25.40.20">
    <property type="entry name" value="Ankyrin repeat-containing domain"/>
    <property type="match status" value="2"/>
</dbReference>
<feature type="repeat" description="ANK" evidence="3">
    <location>
        <begin position="945"/>
        <end position="971"/>
    </location>
</feature>
<keyword evidence="2 3" id="KW-0040">ANK repeat</keyword>
<feature type="repeat" description="ANK" evidence="3">
    <location>
        <begin position="487"/>
        <end position="519"/>
    </location>
</feature>
<dbReference type="Pfam" id="PF14420">
    <property type="entry name" value="Clr5"/>
    <property type="match status" value="1"/>
</dbReference>
<evidence type="ECO:0000313" key="6">
    <source>
        <dbReference type="EMBL" id="KAF6831792.1"/>
    </source>
</evidence>
<dbReference type="PANTHER" id="PTHR24198:SF165">
    <property type="entry name" value="ANKYRIN REPEAT-CONTAINING PROTEIN-RELATED"/>
    <property type="match status" value="1"/>
</dbReference>
<feature type="repeat" description="ANK" evidence="3">
    <location>
        <begin position="862"/>
        <end position="894"/>
    </location>
</feature>
<gene>
    <name evidence="6" type="ORF">CPLU01_06582</name>
</gene>
<dbReference type="SMART" id="SM00248">
    <property type="entry name" value="ANK"/>
    <property type="match status" value="6"/>
</dbReference>
<reference evidence="6" key="1">
    <citation type="journal article" date="2020" name="Phytopathology">
        <title>Genome Sequence Resources of Colletotrichum truncatum, C. plurivorum, C. musicola, and C. sojae: Four Species Pathogenic to Soybean (Glycine max).</title>
        <authorList>
            <person name="Rogerio F."/>
            <person name="Boufleur T.R."/>
            <person name="Ciampi-Guillardi M."/>
            <person name="Sukno S.A."/>
            <person name="Thon M.R."/>
            <person name="Massola Junior N.S."/>
            <person name="Baroncelli R."/>
        </authorList>
    </citation>
    <scope>NUCLEOTIDE SEQUENCE</scope>
    <source>
        <strain evidence="6">LFN00145</strain>
    </source>
</reference>
<feature type="repeat" description="ANK" evidence="3">
    <location>
        <begin position="898"/>
        <end position="930"/>
    </location>
</feature>
<name>A0A8H6KHM9_9PEZI</name>
<dbReference type="AlphaFoldDB" id="A0A8H6KHM9"/>
<comment type="caution">
    <text evidence="6">The sequence shown here is derived from an EMBL/GenBank/DDBJ whole genome shotgun (WGS) entry which is preliminary data.</text>
</comment>
<proteinExistence type="predicted"/>
<dbReference type="PROSITE" id="PS50297">
    <property type="entry name" value="ANK_REP_REGION"/>
    <property type="match status" value="5"/>
</dbReference>
<dbReference type="Pfam" id="PF12796">
    <property type="entry name" value="Ank_2"/>
    <property type="match status" value="2"/>
</dbReference>
<feature type="domain" description="Clr5" evidence="5">
    <location>
        <begin position="5"/>
        <end position="57"/>
    </location>
</feature>
<dbReference type="InterPro" id="IPR036770">
    <property type="entry name" value="Ankyrin_rpt-contain_sf"/>
</dbReference>
<evidence type="ECO:0000256" key="4">
    <source>
        <dbReference type="SAM" id="MobiDB-lite"/>
    </source>
</evidence>
<keyword evidence="1" id="KW-0677">Repeat</keyword>
<dbReference type="PANTHER" id="PTHR24198">
    <property type="entry name" value="ANKYRIN REPEAT AND PROTEIN KINASE DOMAIN-CONTAINING PROTEIN"/>
    <property type="match status" value="1"/>
</dbReference>
<protein>
    <recommendedName>
        <fullName evidence="5">Clr5 domain-containing protein</fullName>
    </recommendedName>
</protein>
<evidence type="ECO:0000259" key="5">
    <source>
        <dbReference type="Pfam" id="PF14420"/>
    </source>
</evidence>
<evidence type="ECO:0000256" key="1">
    <source>
        <dbReference type="ARBA" id="ARBA00022737"/>
    </source>
</evidence>